<dbReference type="GO" id="GO:0005829">
    <property type="term" value="C:cytosol"/>
    <property type="evidence" value="ECO:0007669"/>
    <property type="project" value="TreeGrafter"/>
</dbReference>
<reference evidence="10" key="2">
    <citation type="submission" date="2007-04" db="EMBL/GenBank/DDBJ databases">
        <title>The genome of the human body louse.</title>
        <authorList>
            <consortium name="The Human Body Louse Genome Consortium"/>
            <person name="Kirkness E."/>
            <person name="Walenz B."/>
            <person name="Hass B."/>
            <person name="Bruggner R."/>
            <person name="Strausberg R."/>
        </authorList>
    </citation>
    <scope>NUCLEOTIDE SEQUENCE</scope>
    <source>
        <strain evidence="10">USDA</strain>
    </source>
</reference>
<evidence type="ECO:0000256" key="4">
    <source>
        <dbReference type="ARBA" id="ARBA00022827"/>
    </source>
</evidence>
<dbReference type="InterPro" id="IPR004099">
    <property type="entry name" value="Pyr_nucl-diS_OxRdtase_dimer"/>
</dbReference>
<dbReference type="GO" id="GO:0006749">
    <property type="term" value="P:glutathione metabolic process"/>
    <property type="evidence" value="ECO:0007669"/>
    <property type="project" value="TreeGrafter"/>
</dbReference>
<reference evidence="11" key="3">
    <citation type="submission" date="2021-02" db="UniProtKB">
        <authorList>
            <consortium name="EnsemblMetazoa"/>
        </authorList>
    </citation>
    <scope>IDENTIFICATION</scope>
    <source>
        <strain evidence="11">USDA</strain>
    </source>
</reference>
<dbReference type="RefSeq" id="XP_002426901.1">
    <property type="nucleotide sequence ID" value="XM_002426856.1"/>
</dbReference>
<dbReference type="EMBL" id="AAZO01003313">
    <property type="status" value="NOT_ANNOTATED_CDS"/>
    <property type="molecule type" value="Genomic_DNA"/>
</dbReference>
<keyword evidence="7" id="KW-0676">Redox-active center</keyword>
<feature type="domain" description="FAD/NAD(P)-binding" evidence="9">
    <location>
        <begin position="30"/>
        <end position="355"/>
    </location>
</feature>
<feature type="domain" description="Pyridine nucleotide-disulphide oxidoreductase dimerisation" evidence="8">
    <location>
        <begin position="384"/>
        <end position="491"/>
    </location>
</feature>
<dbReference type="EMBL" id="DS235271">
    <property type="protein sequence ID" value="EEB14163.1"/>
    <property type="molecule type" value="Genomic_DNA"/>
</dbReference>
<evidence type="ECO:0000259" key="8">
    <source>
        <dbReference type="Pfam" id="PF02852"/>
    </source>
</evidence>
<protein>
    <submittedName>
        <fullName evidence="10">Predicted protein</fullName>
    </submittedName>
</protein>
<sequence>MLSVGIRFGNGFDRANVLKLMNSLPMSWDYDFLVLGCSVGGIACALEASSAGKKTAIVKWKNYSTAEEEGKEARKIMSRAASMQNTLEQAVNYGWRVRTSIQSLTINWKKMSELVMDHLMKENWELLNKIVKSGIEILEGKPCFIDSHTIKISPKGFKDFEVTANLICAAPSGEYYIPHDLPGAKECGITCDDFIRLKNPPETTLIVGSTPEGLECASILAGFQLSVFVVSRSDLLNGFDFEMSQMIVKELKEKGVNFFEKTILTSLTYGQNKKIMAEFSSVETSEDGLPLNKFSKLFDTVVFAIGTVISLDYLELGNAGIEIDILQNKILTNQYDQTSVSNIYAVGDGVASNPQNNEIGEMVGKLLGRRLFKESTEILDYFMIPNAIYTPTEYAYAGLSENAALYRFGKECVEVYQTFFLPSESISLKDKTECFVKAVVYKTKNLIIGLHIFGPQASEIIQGFAAAIKLGMTINQINALVGISSTNANEVVKISNRSKEVIKS</sequence>
<dbReference type="OrthoDB" id="5956163at2759"/>
<dbReference type="STRING" id="121224.E0VLA7"/>
<dbReference type="InterPro" id="IPR036188">
    <property type="entry name" value="FAD/NAD-bd_sf"/>
</dbReference>
<keyword evidence="3" id="KW-0285">Flavoprotein</keyword>
<dbReference type="GO" id="GO:0034599">
    <property type="term" value="P:cellular response to oxidative stress"/>
    <property type="evidence" value="ECO:0007669"/>
    <property type="project" value="TreeGrafter"/>
</dbReference>
<evidence type="ECO:0000313" key="11">
    <source>
        <dbReference type="EnsemblMetazoa" id="PHUM285290-PA"/>
    </source>
</evidence>
<gene>
    <name evidence="11" type="primary">8229525</name>
    <name evidence="10" type="ORF">Phum_PHUM285290</name>
</gene>
<dbReference type="EnsemblMetazoa" id="PHUM285290-RA">
    <property type="protein sequence ID" value="PHUM285290-PA"/>
    <property type="gene ID" value="PHUM285290"/>
</dbReference>
<dbReference type="InterPro" id="IPR046952">
    <property type="entry name" value="GSHR/TRXR-like"/>
</dbReference>
<dbReference type="PRINTS" id="PR00411">
    <property type="entry name" value="PNDRDTASEI"/>
</dbReference>
<evidence type="ECO:0000256" key="1">
    <source>
        <dbReference type="ARBA" id="ARBA00001974"/>
    </source>
</evidence>
<evidence type="ECO:0000313" key="10">
    <source>
        <dbReference type="EMBL" id="EEB14163.1"/>
    </source>
</evidence>
<dbReference type="AlphaFoldDB" id="E0VLA7"/>
<evidence type="ECO:0000256" key="7">
    <source>
        <dbReference type="ARBA" id="ARBA00023284"/>
    </source>
</evidence>
<organism>
    <name type="scientific">Pediculus humanus subsp. corporis</name>
    <name type="common">Body louse</name>
    <dbReference type="NCBI Taxonomy" id="121224"/>
    <lineage>
        <taxon>Eukaryota</taxon>
        <taxon>Metazoa</taxon>
        <taxon>Ecdysozoa</taxon>
        <taxon>Arthropoda</taxon>
        <taxon>Hexapoda</taxon>
        <taxon>Insecta</taxon>
        <taxon>Pterygota</taxon>
        <taxon>Neoptera</taxon>
        <taxon>Paraneoptera</taxon>
        <taxon>Psocodea</taxon>
        <taxon>Troctomorpha</taxon>
        <taxon>Phthiraptera</taxon>
        <taxon>Anoplura</taxon>
        <taxon>Pediculidae</taxon>
        <taxon>Pediculus</taxon>
    </lineage>
</organism>
<dbReference type="HOGENOM" id="CLU_016755_2_4_1"/>
<dbReference type="SUPFAM" id="SSF51905">
    <property type="entry name" value="FAD/NAD(P)-binding domain"/>
    <property type="match status" value="1"/>
</dbReference>
<dbReference type="eggNOG" id="KOG4716">
    <property type="taxonomic scope" value="Eukaryota"/>
</dbReference>
<dbReference type="KEGG" id="phu:Phum_PHUM285290"/>
<evidence type="ECO:0000256" key="5">
    <source>
        <dbReference type="ARBA" id="ARBA00023002"/>
    </source>
</evidence>
<dbReference type="InterPro" id="IPR016156">
    <property type="entry name" value="FAD/NAD-linked_Rdtase_dimer_sf"/>
</dbReference>
<dbReference type="Gene3D" id="3.50.50.60">
    <property type="entry name" value="FAD/NAD(P)-binding domain"/>
    <property type="match status" value="1"/>
</dbReference>
<dbReference type="GeneID" id="8229525"/>
<dbReference type="OMA" id="VTANLIC"/>
<dbReference type="CTD" id="8229525"/>
<dbReference type="Proteomes" id="UP000009046">
    <property type="component" value="Unassembled WGS sequence"/>
</dbReference>
<dbReference type="PRINTS" id="PR00368">
    <property type="entry name" value="FADPNR"/>
</dbReference>
<dbReference type="SUPFAM" id="SSF55424">
    <property type="entry name" value="FAD/NAD-linked reductases, dimerisation (C-terminal) domain"/>
    <property type="match status" value="1"/>
</dbReference>
<dbReference type="GO" id="GO:0045454">
    <property type="term" value="P:cell redox homeostasis"/>
    <property type="evidence" value="ECO:0007669"/>
    <property type="project" value="InterPro"/>
</dbReference>
<dbReference type="GO" id="GO:0004362">
    <property type="term" value="F:glutathione-disulfide reductase (NADPH) activity"/>
    <property type="evidence" value="ECO:0007669"/>
    <property type="project" value="TreeGrafter"/>
</dbReference>
<dbReference type="Pfam" id="PF07992">
    <property type="entry name" value="Pyr_redox_2"/>
    <property type="match status" value="1"/>
</dbReference>
<reference evidence="10" key="1">
    <citation type="submission" date="2007-04" db="EMBL/GenBank/DDBJ databases">
        <title>Annotation of Pediculus humanus corporis strain USDA.</title>
        <authorList>
            <person name="Kirkness E."/>
            <person name="Hannick L."/>
            <person name="Hass B."/>
            <person name="Bruggner R."/>
            <person name="Lawson D."/>
            <person name="Bidwell S."/>
            <person name="Joardar V."/>
            <person name="Caler E."/>
            <person name="Walenz B."/>
            <person name="Inman J."/>
            <person name="Schobel S."/>
            <person name="Galinsky K."/>
            <person name="Amedeo P."/>
            <person name="Strausberg R."/>
        </authorList>
    </citation>
    <scope>NUCLEOTIDE SEQUENCE</scope>
    <source>
        <strain evidence="10">USDA</strain>
    </source>
</reference>
<dbReference type="Pfam" id="PF02852">
    <property type="entry name" value="Pyr_redox_dim"/>
    <property type="match status" value="1"/>
</dbReference>
<dbReference type="PANTHER" id="PTHR42737:SF7">
    <property type="entry name" value="THIOREDOXIN-DISULFIDE REDUCTASE"/>
    <property type="match status" value="1"/>
</dbReference>
<comment type="similarity">
    <text evidence="2">Belongs to the class-I pyridine nucleotide-disulfide oxidoreductase family.</text>
</comment>
<keyword evidence="6" id="KW-1015">Disulfide bond</keyword>
<evidence type="ECO:0000259" key="9">
    <source>
        <dbReference type="Pfam" id="PF07992"/>
    </source>
</evidence>
<accession>E0VLA7</accession>
<comment type="cofactor">
    <cofactor evidence="1">
        <name>FAD</name>
        <dbReference type="ChEBI" id="CHEBI:57692"/>
    </cofactor>
</comment>
<dbReference type="GO" id="GO:0050660">
    <property type="term" value="F:flavin adenine dinucleotide binding"/>
    <property type="evidence" value="ECO:0007669"/>
    <property type="project" value="InterPro"/>
</dbReference>
<dbReference type="InterPro" id="IPR023753">
    <property type="entry name" value="FAD/NAD-binding_dom"/>
</dbReference>
<dbReference type="GO" id="GO:0005739">
    <property type="term" value="C:mitochondrion"/>
    <property type="evidence" value="ECO:0007669"/>
    <property type="project" value="TreeGrafter"/>
</dbReference>
<evidence type="ECO:0000256" key="6">
    <source>
        <dbReference type="ARBA" id="ARBA00023157"/>
    </source>
</evidence>
<dbReference type="VEuPathDB" id="VectorBase:PHUM285290"/>
<keyword evidence="12" id="KW-1185">Reference proteome</keyword>
<evidence type="ECO:0000256" key="3">
    <source>
        <dbReference type="ARBA" id="ARBA00022630"/>
    </source>
</evidence>
<keyword evidence="4" id="KW-0274">FAD</keyword>
<name>E0VLA7_PEDHC</name>
<evidence type="ECO:0000256" key="2">
    <source>
        <dbReference type="ARBA" id="ARBA00007532"/>
    </source>
</evidence>
<dbReference type="PANTHER" id="PTHR42737">
    <property type="entry name" value="GLUTATHIONE REDUCTASE"/>
    <property type="match status" value="1"/>
</dbReference>
<keyword evidence="5" id="KW-0560">Oxidoreductase</keyword>
<dbReference type="InParanoid" id="E0VLA7"/>
<evidence type="ECO:0000313" key="12">
    <source>
        <dbReference type="Proteomes" id="UP000009046"/>
    </source>
</evidence>
<proteinExistence type="inferred from homology"/>